<gene>
    <name evidence="7" type="ORF">Z518_08768</name>
</gene>
<feature type="compositionally biased region" description="Polar residues" evidence="5">
    <location>
        <begin position="1"/>
        <end position="11"/>
    </location>
</feature>
<keyword evidence="2" id="KW-0238">DNA-binding</keyword>
<keyword evidence="1" id="KW-0805">Transcription regulation</keyword>
<feature type="region of interest" description="Disordered" evidence="5">
    <location>
        <begin position="177"/>
        <end position="270"/>
    </location>
</feature>
<dbReference type="GeneID" id="25296839"/>
<evidence type="ECO:0000256" key="3">
    <source>
        <dbReference type="ARBA" id="ARBA00023163"/>
    </source>
</evidence>
<dbReference type="RefSeq" id="XP_013269961.1">
    <property type="nucleotide sequence ID" value="XM_013414507.1"/>
</dbReference>
<feature type="region of interest" description="Disordered" evidence="5">
    <location>
        <begin position="429"/>
        <end position="457"/>
    </location>
</feature>
<dbReference type="PROSITE" id="PS50048">
    <property type="entry name" value="ZN2_CY6_FUNGAL_2"/>
    <property type="match status" value="1"/>
</dbReference>
<keyword evidence="3" id="KW-0804">Transcription</keyword>
<evidence type="ECO:0000313" key="8">
    <source>
        <dbReference type="Proteomes" id="UP000053617"/>
    </source>
</evidence>
<dbReference type="STRING" id="1442369.A0A0D2J1P9"/>
<reference evidence="7 8" key="1">
    <citation type="submission" date="2015-01" db="EMBL/GenBank/DDBJ databases">
        <title>The Genome Sequence of Rhinocladiella mackenzie CBS 650.93.</title>
        <authorList>
            <consortium name="The Broad Institute Genomics Platform"/>
            <person name="Cuomo C."/>
            <person name="de Hoog S."/>
            <person name="Gorbushina A."/>
            <person name="Stielow B."/>
            <person name="Teixiera M."/>
            <person name="Abouelleil A."/>
            <person name="Chapman S.B."/>
            <person name="Priest M."/>
            <person name="Young S.K."/>
            <person name="Wortman J."/>
            <person name="Nusbaum C."/>
            <person name="Birren B."/>
        </authorList>
    </citation>
    <scope>NUCLEOTIDE SEQUENCE [LARGE SCALE GENOMIC DNA]</scope>
    <source>
        <strain evidence="7 8">CBS 650.93</strain>
    </source>
</reference>
<dbReference type="EMBL" id="KN847480">
    <property type="protein sequence ID" value="KIX02825.1"/>
    <property type="molecule type" value="Genomic_DNA"/>
</dbReference>
<evidence type="ECO:0000256" key="5">
    <source>
        <dbReference type="SAM" id="MobiDB-lite"/>
    </source>
</evidence>
<dbReference type="CDD" id="cd00067">
    <property type="entry name" value="GAL4"/>
    <property type="match status" value="1"/>
</dbReference>
<dbReference type="OrthoDB" id="5958943at2759"/>
<dbReference type="VEuPathDB" id="FungiDB:Z518_08768"/>
<evidence type="ECO:0000313" key="7">
    <source>
        <dbReference type="EMBL" id="KIX02825.1"/>
    </source>
</evidence>
<keyword evidence="4" id="KW-0539">Nucleus</keyword>
<feature type="region of interest" description="Disordered" evidence="5">
    <location>
        <begin position="1"/>
        <end position="30"/>
    </location>
</feature>
<feature type="compositionally biased region" description="Low complexity" evidence="5">
    <location>
        <begin position="216"/>
        <end position="225"/>
    </location>
</feature>
<dbReference type="InterPro" id="IPR001138">
    <property type="entry name" value="Zn2Cys6_DnaBD"/>
</dbReference>
<organism evidence="7 8">
    <name type="scientific">Rhinocladiella mackenziei CBS 650.93</name>
    <dbReference type="NCBI Taxonomy" id="1442369"/>
    <lineage>
        <taxon>Eukaryota</taxon>
        <taxon>Fungi</taxon>
        <taxon>Dikarya</taxon>
        <taxon>Ascomycota</taxon>
        <taxon>Pezizomycotina</taxon>
        <taxon>Eurotiomycetes</taxon>
        <taxon>Chaetothyriomycetidae</taxon>
        <taxon>Chaetothyriales</taxon>
        <taxon>Herpotrichiellaceae</taxon>
        <taxon>Rhinocladiella</taxon>
    </lineage>
</organism>
<feature type="compositionally biased region" description="Basic and acidic residues" evidence="5">
    <location>
        <begin position="432"/>
        <end position="448"/>
    </location>
</feature>
<dbReference type="SMART" id="SM00066">
    <property type="entry name" value="GAL4"/>
    <property type="match status" value="1"/>
</dbReference>
<feature type="region of interest" description="Disordered" evidence="5">
    <location>
        <begin position="504"/>
        <end position="542"/>
    </location>
</feature>
<evidence type="ECO:0000256" key="2">
    <source>
        <dbReference type="ARBA" id="ARBA00023125"/>
    </source>
</evidence>
<dbReference type="HOGENOM" id="CLU_006237_0_0_1"/>
<evidence type="ECO:0000256" key="4">
    <source>
        <dbReference type="ARBA" id="ARBA00023242"/>
    </source>
</evidence>
<name>A0A0D2J1P9_9EURO</name>
<dbReference type="GO" id="GO:0003677">
    <property type="term" value="F:DNA binding"/>
    <property type="evidence" value="ECO:0007669"/>
    <property type="project" value="UniProtKB-KW"/>
</dbReference>
<dbReference type="SUPFAM" id="SSF57701">
    <property type="entry name" value="Zn2/Cys6 DNA-binding domain"/>
    <property type="match status" value="1"/>
</dbReference>
<sequence length="987" mass="108925">MASVTSSQAPQSEPAVAGYSKTARRQYQSCDQCRKSRRACDAGTLRVTSFPLPHDEEPNAPAPTREACSNCARSSKKCTFDWLRSLPLHGLPKGVKRKLELTGLPEPHVAPSDSYGFPSSYTELASLPNAQVAENFTHNQQVGHNNHTWYPKIAPSTKGLPALPDLLHSQTGLSTNTIAPSLQPLGAPGNPTTILPGEEGSQSNPRNLLFNHYDKSISPSSSNSTDSRKGNCRSDSVGGLTSTHSDSSRENDDASVPADKQTKSWAGPTDLSDTAFVDQFSSIGSSSRGPSIGSTQCCNSAGQSSLPLSSGQVRLADKAMKAMVANGLLRIYHDSFENSLSCWVTERNCPYEVELSDLMASSNFRSTAEETAYKLSDNRIFSRVSRLDSAFAPLRGRALTASENGAAQKALNAAVMAFASQWSHGSHNAFWRSKEDKSTTKTWQDRGRNGPPNDPALSAECERMIQKTLWHKARSAIQATAEIDSFKVILAYMLFALTQRPIDEKSKSTQGSPLQPHGDAANARHSSGDNLSGDGTPAQFTDPAMDAMVSEEWNPFYASDLEALVSPPIYLETAVRNLFSWRRRVERYRRMRSQISVDGSIGTVALKDQQTFNILFWLGVMCDTTSSAISKRPLVIPDEDCAMIREKLDSFRPNANSDLHWPGPGADQASGPPEPDGQTGALWGNYLLTFKWAGPRKTPPRWPCCFDEAALVLQEAIPVKVLMFRKVGQLQTLAYRRSAPRTLETCIEEALTVYQHWNATYGQFMIDCVNEHNNLPPHVQSWYVILDGHWHYGCLLLADTIAQIDREEKTMTPQRNLRVICGLITELRRMNSQAIAKIAQASLSEHTPSYPNNPEFHFACNGSAILTEPWTDVLVRAMGSACKVFINWLSIWDKPADPLHNWVVTNTTYDDLYAQAEACIQGMTLLGRKSDAANYTAKVFWTRLSELSHHRRSSDSTEDEKSLAEELVSELSELNRVSRHESLLMAI</sequence>
<evidence type="ECO:0000256" key="1">
    <source>
        <dbReference type="ARBA" id="ARBA00023015"/>
    </source>
</evidence>
<dbReference type="Proteomes" id="UP000053617">
    <property type="component" value="Unassembled WGS sequence"/>
</dbReference>
<protein>
    <recommendedName>
        <fullName evidence="6">Zn(2)-C6 fungal-type domain-containing protein</fullName>
    </recommendedName>
</protein>
<dbReference type="InterPro" id="IPR036864">
    <property type="entry name" value="Zn2-C6_fun-type_DNA-bd_sf"/>
</dbReference>
<dbReference type="GO" id="GO:0008270">
    <property type="term" value="F:zinc ion binding"/>
    <property type="evidence" value="ECO:0007669"/>
    <property type="project" value="InterPro"/>
</dbReference>
<dbReference type="GO" id="GO:0000981">
    <property type="term" value="F:DNA-binding transcription factor activity, RNA polymerase II-specific"/>
    <property type="evidence" value="ECO:0007669"/>
    <property type="project" value="InterPro"/>
</dbReference>
<feature type="domain" description="Zn(2)-C6 fungal-type" evidence="6">
    <location>
        <begin position="29"/>
        <end position="80"/>
    </location>
</feature>
<dbReference type="AlphaFoldDB" id="A0A0D2J1P9"/>
<dbReference type="Gene3D" id="4.10.240.10">
    <property type="entry name" value="Zn(2)-C6 fungal-type DNA-binding domain"/>
    <property type="match status" value="1"/>
</dbReference>
<proteinExistence type="predicted"/>
<evidence type="ECO:0000259" key="6">
    <source>
        <dbReference type="PROSITE" id="PS50048"/>
    </source>
</evidence>
<accession>A0A0D2J1P9</accession>
<keyword evidence="8" id="KW-1185">Reference proteome</keyword>